<gene>
    <name evidence="6" type="ORF">THTE_2877</name>
</gene>
<dbReference type="InterPro" id="IPR016130">
    <property type="entry name" value="Tyr_Pase_AS"/>
</dbReference>
<dbReference type="PROSITE" id="PS50056">
    <property type="entry name" value="TYR_PHOSPHATASE_2"/>
    <property type="match status" value="1"/>
</dbReference>
<dbReference type="CDD" id="cd14526">
    <property type="entry name" value="DSP_laforin-like"/>
    <property type="match status" value="1"/>
</dbReference>
<proteinExistence type="predicted"/>
<dbReference type="GO" id="GO:0004721">
    <property type="term" value="F:phosphoprotein phosphatase activity"/>
    <property type="evidence" value="ECO:0007669"/>
    <property type="project" value="UniProtKB-KW"/>
</dbReference>
<dbReference type="InterPro" id="IPR000340">
    <property type="entry name" value="Dual-sp_phosphatase_cat-dom"/>
</dbReference>
<dbReference type="SUPFAM" id="SSF52799">
    <property type="entry name" value="(Phosphotyrosine protein) phosphatases II"/>
    <property type="match status" value="1"/>
</dbReference>
<name>A0A286RHP4_9BACT</name>
<dbReference type="InterPro" id="IPR029021">
    <property type="entry name" value="Prot-tyrosine_phosphatase-like"/>
</dbReference>
<protein>
    <recommendedName>
        <fullName evidence="8">Tyrosine specific protein phosphatases domain-containing protein</fullName>
    </recommendedName>
</protein>
<evidence type="ECO:0000256" key="2">
    <source>
        <dbReference type="ARBA" id="ARBA00022912"/>
    </source>
</evidence>
<dbReference type="InterPro" id="IPR052832">
    <property type="entry name" value="Starch-Glucan_Phosphatase"/>
</dbReference>
<evidence type="ECO:0000313" key="7">
    <source>
        <dbReference type="Proteomes" id="UP000215086"/>
    </source>
</evidence>
<dbReference type="AlphaFoldDB" id="A0A286RHP4"/>
<evidence type="ECO:0000259" key="5">
    <source>
        <dbReference type="PROSITE" id="PS50056"/>
    </source>
</evidence>
<dbReference type="GO" id="GO:0005983">
    <property type="term" value="P:starch catabolic process"/>
    <property type="evidence" value="ECO:0007669"/>
    <property type="project" value="TreeGrafter"/>
</dbReference>
<accession>A0A286RHP4</accession>
<dbReference type="PANTHER" id="PTHR46642:SF3">
    <property type="entry name" value="PHOSPHOGLUCAN PHOSPHATASE DSP4, CHLOROPLASTIC"/>
    <property type="match status" value="1"/>
</dbReference>
<dbReference type="KEGG" id="ttf:THTE_2877"/>
<organism evidence="6 7">
    <name type="scientific">Thermogutta terrifontis</name>
    <dbReference type="NCBI Taxonomy" id="1331910"/>
    <lineage>
        <taxon>Bacteria</taxon>
        <taxon>Pseudomonadati</taxon>
        <taxon>Planctomycetota</taxon>
        <taxon>Planctomycetia</taxon>
        <taxon>Pirellulales</taxon>
        <taxon>Thermoguttaceae</taxon>
        <taxon>Thermogutta</taxon>
    </lineage>
</organism>
<feature type="domain" description="Tyrosine-protein phosphatase" evidence="4">
    <location>
        <begin position="2"/>
        <end position="157"/>
    </location>
</feature>
<evidence type="ECO:0000256" key="1">
    <source>
        <dbReference type="ARBA" id="ARBA00022801"/>
    </source>
</evidence>
<dbReference type="PROSITE" id="PS00383">
    <property type="entry name" value="TYR_PHOSPHATASE_1"/>
    <property type="match status" value="1"/>
</dbReference>
<dbReference type="InterPro" id="IPR045204">
    <property type="entry name" value="DSP_laforin-like"/>
</dbReference>
<keyword evidence="3" id="KW-0119">Carbohydrate metabolism</keyword>
<dbReference type="PANTHER" id="PTHR46642">
    <property type="entry name" value="DUAL SPECIFICITY PHOSPHATASE, SUBGROUP, CATALYTIC DOMAIN"/>
    <property type="match status" value="1"/>
</dbReference>
<sequence>MVIDQILDNLFVGSCPVDYNDVESLKRAGITAVLNLQTDEDIASRDIHRSALETAYRRAGIQEIREPIRDFDYDHLRARLPEAVAELRRLLQNGHKVFVHCTAGMNRSPTVVIAYMHWVLGWDLYQAESHVYARHYCYPLTAAIASQPVPTFDESPSDPACESP</sequence>
<dbReference type="SMART" id="SM00195">
    <property type="entry name" value="DSPc"/>
    <property type="match status" value="1"/>
</dbReference>
<dbReference type="Pfam" id="PF00782">
    <property type="entry name" value="DSPc"/>
    <property type="match status" value="1"/>
</dbReference>
<reference evidence="6 7" key="1">
    <citation type="journal article" name="Front. Microbiol.">
        <title>Sugar Metabolism of the First Thermophilic Planctomycete Thermogutta terrifontis: Comparative Genomic and Transcriptomic Approaches.</title>
        <authorList>
            <person name="Elcheninov A.G."/>
            <person name="Menzel P."/>
            <person name="Gudbergsdottir S.R."/>
            <person name="Slesarev A.I."/>
            <person name="Kadnikov V.V."/>
            <person name="Krogh A."/>
            <person name="Bonch-Osmolovskaya E.A."/>
            <person name="Peng X."/>
            <person name="Kublanov I.V."/>
        </authorList>
    </citation>
    <scope>NUCLEOTIDE SEQUENCE [LARGE SCALE GENOMIC DNA]</scope>
    <source>
        <strain evidence="6 7">R1</strain>
    </source>
</reference>
<evidence type="ECO:0008006" key="8">
    <source>
        <dbReference type="Google" id="ProtNLM"/>
    </source>
</evidence>
<keyword evidence="7" id="KW-1185">Reference proteome</keyword>
<evidence type="ECO:0000259" key="4">
    <source>
        <dbReference type="PROSITE" id="PS50054"/>
    </source>
</evidence>
<dbReference type="InterPro" id="IPR020422">
    <property type="entry name" value="TYR_PHOSPHATASE_DUAL_dom"/>
</dbReference>
<dbReference type="GO" id="GO:2001070">
    <property type="term" value="F:starch binding"/>
    <property type="evidence" value="ECO:0007669"/>
    <property type="project" value="TreeGrafter"/>
</dbReference>
<evidence type="ECO:0000256" key="3">
    <source>
        <dbReference type="ARBA" id="ARBA00023277"/>
    </source>
</evidence>
<dbReference type="GO" id="GO:0019203">
    <property type="term" value="F:carbohydrate phosphatase activity"/>
    <property type="evidence" value="ECO:0007669"/>
    <property type="project" value="InterPro"/>
</dbReference>
<dbReference type="PROSITE" id="PS50054">
    <property type="entry name" value="TYR_PHOSPHATASE_DUAL"/>
    <property type="match status" value="1"/>
</dbReference>
<feature type="domain" description="Tyrosine specific protein phosphatases" evidence="5">
    <location>
        <begin position="78"/>
        <end position="116"/>
    </location>
</feature>
<dbReference type="OrthoDB" id="278239at2"/>
<keyword evidence="1" id="KW-0378">Hydrolase</keyword>
<dbReference type="EMBL" id="CP018477">
    <property type="protein sequence ID" value="ASV75479.1"/>
    <property type="molecule type" value="Genomic_DNA"/>
</dbReference>
<dbReference type="RefSeq" id="WP_095415527.1">
    <property type="nucleotide sequence ID" value="NZ_CP018477.1"/>
</dbReference>
<dbReference type="Proteomes" id="UP000215086">
    <property type="component" value="Chromosome"/>
</dbReference>
<dbReference type="GO" id="GO:0005737">
    <property type="term" value="C:cytoplasm"/>
    <property type="evidence" value="ECO:0007669"/>
    <property type="project" value="UniProtKB-ARBA"/>
</dbReference>
<dbReference type="Gene3D" id="3.90.190.10">
    <property type="entry name" value="Protein tyrosine phosphatase superfamily"/>
    <property type="match status" value="1"/>
</dbReference>
<keyword evidence="2" id="KW-0904">Protein phosphatase</keyword>
<dbReference type="InterPro" id="IPR000387">
    <property type="entry name" value="Tyr_Pase_dom"/>
</dbReference>
<evidence type="ECO:0000313" key="6">
    <source>
        <dbReference type="EMBL" id="ASV75479.1"/>
    </source>
</evidence>